<dbReference type="PANTHER" id="PTHR42208">
    <property type="entry name" value="HEAVY METAL TRANSPORTER-RELATED"/>
    <property type="match status" value="1"/>
</dbReference>
<proteinExistence type="predicted"/>
<gene>
    <name evidence="4" type="ORF">C8P69_105266</name>
</gene>
<dbReference type="Proteomes" id="UP000241808">
    <property type="component" value="Unassembled WGS sequence"/>
</dbReference>
<evidence type="ECO:0000313" key="5">
    <source>
        <dbReference type="Proteomes" id="UP000241808"/>
    </source>
</evidence>
<reference evidence="4 5" key="1">
    <citation type="submission" date="2018-04" db="EMBL/GenBank/DDBJ databases">
        <title>Genomic Encyclopedia of Archaeal and Bacterial Type Strains, Phase II (KMG-II): from individual species to whole genera.</title>
        <authorList>
            <person name="Goeker M."/>
        </authorList>
    </citation>
    <scope>NUCLEOTIDE SEQUENCE [LARGE SCALE GENOMIC DNA]</scope>
    <source>
        <strain evidence="4 5">DSM 25521</strain>
    </source>
</reference>
<organism evidence="4 5">
    <name type="scientific">Phreatobacter oligotrophus</name>
    <dbReference type="NCBI Taxonomy" id="1122261"/>
    <lineage>
        <taxon>Bacteria</taxon>
        <taxon>Pseudomonadati</taxon>
        <taxon>Pseudomonadota</taxon>
        <taxon>Alphaproteobacteria</taxon>
        <taxon>Hyphomicrobiales</taxon>
        <taxon>Phreatobacteraceae</taxon>
        <taxon>Phreatobacter</taxon>
    </lineage>
</organism>
<keyword evidence="1" id="KW-0472">Membrane</keyword>
<evidence type="ECO:0000259" key="3">
    <source>
        <dbReference type="Pfam" id="PF13386"/>
    </source>
</evidence>
<comment type="caution">
    <text evidence="4">The sequence shown here is derived from an EMBL/GenBank/DDBJ whole genome shotgun (WGS) entry which is preliminary data.</text>
</comment>
<feature type="transmembrane region" description="Helical" evidence="1">
    <location>
        <begin position="12"/>
        <end position="37"/>
    </location>
</feature>
<dbReference type="RefSeq" id="WP_108177955.1">
    <property type="nucleotide sequence ID" value="NZ_PZZL01000005.1"/>
</dbReference>
<feature type="domain" description="Urease accessory protein UreH-like transmembrane" evidence="3">
    <location>
        <begin position="12"/>
        <end position="214"/>
    </location>
</feature>
<dbReference type="OrthoDB" id="5574095at2"/>
<dbReference type="InterPro" id="IPR039447">
    <property type="entry name" value="UreH-like_TM_dom"/>
</dbReference>
<feature type="transmembrane region" description="Helical" evidence="1">
    <location>
        <begin position="58"/>
        <end position="78"/>
    </location>
</feature>
<evidence type="ECO:0000256" key="2">
    <source>
        <dbReference type="SAM" id="SignalP"/>
    </source>
</evidence>
<name>A0A2T4Z2Z6_9HYPH</name>
<evidence type="ECO:0000313" key="4">
    <source>
        <dbReference type="EMBL" id="PTM55113.1"/>
    </source>
</evidence>
<feature type="transmembrane region" description="Helical" evidence="1">
    <location>
        <begin position="204"/>
        <end position="222"/>
    </location>
</feature>
<keyword evidence="1" id="KW-1133">Transmembrane helix</keyword>
<evidence type="ECO:0000256" key="1">
    <source>
        <dbReference type="SAM" id="Phobius"/>
    </source>
</evidence>
<sequence>MPVSPVTLAAGMLMGFASSLHCAGMCGSIGSALMMTTQPTADQATRARMLLLTQVGRVLAYAIAGGILGAFGSALAGAFDQAAAYRMLQWASAVTLAWIGLSTAGLVPSLAAFDRLAAPVGTAVMTMTSRHPGLGVGAPLAVGIAWGFMPCAMVYGALFTAMLTGTGAGGATMMLGFGLGTIPAVMAGAMGVSALRDLGRKPQLALAVGLAITAFAVLSVVIGPEGGILCLPGR</sequence>
<feature type="transmembrane region" description="Helical" evidence="1">
    <location>
        <begin position="90"/>
        <end position="113"/>
    </location>
</feature>
<keyword evidence="2" id="KW-0732">Signal</keyword>
<feature type="transmembrane region" description="Helical" evidence="1">
    <location>
        <begin position="134"/>
        <end position="158"/>
    </location>
</feature>
<feature type="signal peptide" evidence="2">
    <location>
        <begin position="1"/>
        <end position="22"/>
    </location>
</feature>
<dbReference type="AlphaFoldDB" id="A0A2T4Z2Z6"/>
<dbReference type="EMBL" id="PZZL01000005">
    <property type="protein sequence ID" value="PTM55113.1"/>
    <property type="molecule type" value="Genomic_DNA"/>
</dbReference>
<protein>
    <recommendedName>
        <fullName evidence="3">Urease accessory protein UreH-like transmembrane domain-containing protein</fullName>
    </recommendedName>
</protein>
<feature type="transmembrane region" description="Helical" evidence="1">
    <location>
        <begin position="170"/>
        <end position="192"/>
    </location>
</feature>
<dbReference type="PANTHER" id="PTHR42208:SF1">
    <property type="entry name" value="HEAVY METAL TRANSPORTER"/>
    <property type="match status" value="1"/>
</dbReference>
<keyword evidence="1" id="KW-0812">Transmembrane</keyword>
<dbReference type="Pfam" id="PF13386">
    <property type="entry name" value="DsbD_2"/>
    <property type="match status" value="1"/>
</dbReference>
<keyword evidence="5" id="KW-1185">Reference proteome</keyword>
<feature type="chain" id="PRO_5015550964" description="Urease accessory protein UreH-like transmembrane domain-containing protein" evidence="2">
    <location>
        <begin position="23"/>
        <end position="234"/>
    </location>
</feature>
<accession>A0A2T4Z2Z6</accession>